<dbReference type="EC" id="3.6.1.17" evidence="5"/>
<sequence length="115" mass="12599">MQQDCIFCKIAAKTIPVNTVYEDEYLIAFPDIKPAAPVHLLVIPKKHIDNILEAAPEDTALLGHILATIPKIATIAGLAEDGFRTVINTKDNGGQTVYHLHFHILGGKFMTWPPG</sequence>
<evidence type="ECO:0000256" key="1">
    <source>
        <dbReference type="PIRSR" id="PIRSR601310-1"/>
    </source>
</evidence>
<dbReference type="Gene3D" id="3.30.428.10">
    <property type="entry name" value="HIT-like"/>
    <property type="match status" value="1"/>
</dbReference>
<dbReference type="GO" id="GO:0004081">
    <property type="term" value="F:bis(5'-nucleosyl)-tetraphosphatase (asymmetrical) activity"/>
    <property type="evidence" value="ECO:0007669"/>
    <property type="project" value="UniProtKB-EC"/>
</dbReference>
<dbReference type="SUPFAM" id="SSF54197">
    <property type="entry name" value="HIT-like"/>
    <property type="match status" value="1"/>
</dbReference>
<feature type="short sequence motif" description="Histidine triad motif" evidence="2 3">
    <location>
        <begin position="99"/>
        <end position="103"/>
    </location>
</feature>
<dbReference type="InterPro" id="IPR036265">
    <property type="entry name" value="HIT-like_sf"/>
</dbReference>
<dbReference type="RefSeq" id="WP_021167730.1">
    <property type="nucleotide sequence ID" value="NZ_CTRP01000008.1"/>
</dbReference>
<dbReference type="CDD" id="cd01276">
    <property type="entry name" value="PKCI_related"/>
    <property type="match status" value="1"/>
</dbReference>
<evidence type="ECO:0000259" key="4">
    <source>
        <dbReference type="PROSITE" id="PS51084"/>
    </source>
</evidence>
<proteinExistence type="predicted"/>
<keyword evidence="6" id="KW-1185">Reference proteome</keyword>
<reference evidence="6" key="1">
    <citation type="submission" date="2015-03" db="EMBL/GenBank/DDBJ databases">
        <authorList>
            <person name="Nijsse Bart"/>
        </authorList>
    </citation>
    <scope>NUCLEOTIDE SEQUENCE [LARGE SCALE GENOMIC DNA]</scope>
</reference>
<keyword evidence="5" id="KW-0378">Hydrolase</keyword>
<dbReference type="PROSITE" id="PS51084">
    <property type="entry name" value="HIT_2"/>
    <property type="match status" value="1"/>
</dbReference>
<accession>A0A0U1KY95</accession>
<dbReference type="AlphaFoldDB" id="A0A0U1KY95"/>
<evidence type="ECO:0000313" key="5">
    <source>
        <dbReference type="EMBL" id="CQR72099.1"/>
    </source>
</evidence>
<dbReference type="InterPro" id="IPR011146">
    <property type="entry name" value="HIT-like"/>
</dbReference>
<feature type="active site" description="Tele-AMP-histidine intermediate" evidence="1">
    <location>
        <position position="101"/>
    </location>
</feature>
<organism evidence="5 6">
    <name type="scientific">Sporomusa ovata</name>
    <dbReference type="NCBI Taxonomy" id="2378"/>
    <lineage>
        <taxon>Bacteria</taxon>
        <taxon>Bacillati</taxon>
        <taxon>Bacillota</taxon>
        <taxon>Negativicutes</taxon>
        <taxon>Selenomonadales</taxon>
        <taxon>Sporomusaceae</taxon>
        <taxon>Sporomusa</taxon>
    </lineage>
</organism>
<dbReference type="InterPro" id="IPR001310">
    <property type="entry name" value="Histidine_triad_HIT"/>
</dbReference>
<dbReference type="PRINTS" id="PR00332">
    <property type="entry name" value="HISTRIAD"/>
</dbReference>
<protein>
    <submittedName>
        <fullName evidence="5">Bis(5'-nucleosyl)-tetraphosphatase (Asymmetrical)</fullName>
        <ecNumber evidence="5">3.6.1.17</ecNumber>
    </submittedName>
</protein>
<feature type="domain" description="HIT" evidence="4">
    <location>
        <begin position="6"/>
        <end position="115"/>
    </location>
</feature>
<dbReference type="Proteomes" id="UP000049855">
    <property type="component" value="Unassembled WGS sequence"/>
</dbReference>
<dbReference type="PANTHER" id="PTHR23089">
    <property type="entry name" value="HISTIDINE TRIAD HIT PROTEIN"/>
    <property type="match status" value="1"/>
</dbReference>
<dbReference type="Pfam" id="PF11969">
    <property type="entry name" value="DcpS_C"/>
    <property type="match status" value="1"/>
</dbReference>
<dbReference type="EMBL" id="CTRP01000008">
    <property type="protein sequence ID" value="CQR72099.1"/>
    <property type="molecule type" value="Genomic_DNA"/>
</dbReference>
<dbReference type="InterPro" id="IPR019808">
    <property type="entry name" value="Histidine_triad_CS"/>
</dbReference>
<dbReference type="PROSITE" id="PS00892">
    <property type="entry name" value="HIT_1"/>
    <property type="match status" value="1"/>
</dbReference>
<name>A0A0U1KY95_9FIRM</name>
<evidence type="ECO:0000256" key="3">
    <source>
        <dbReference type="PROSITE-ProRule" id="PRU00464"/>
    </source>
</evidence>
<evidence type="ECO:0000313" key="6">
    <source>
        <dbReference type="Proteomes" id="UP000049855"/>
    </source>
</evidence>
<evidence type="ECO:0000256" key="2">
    <source>
        <dbReference type="PIRSR" id="PIRSR601310-3"/>
    </source>
</evidence>
<gene>
    <name evidence="5" type="ORF">SpAn4DRAFT_4788</name>
</gene>